<feature type="non-terminal residue" evidence="1">
    <location>
        <position position="1"/>
    </location>
</feature>
<evidence type="ECO:0000313" key="1">
    <source>
        <dbReference type="EMBL" id="KAI3364203.1"/>
    </source>
</evidence>
<keyword evidence="2" id="KW-1185">Reference proteome</keyword>
<proteinExistence type="predicted"/>
<name>A0ACB8W8R5_9TELE</name>
<accession>A0ACB8W8R5</accession>
<evidence type="ECO:0000313" key="2">
    <source>
        <dbReference type="Proteomes" id="UP000831701"/>
    </source>
</evidence>
<reference evidence="1" key="1">
    <citation type="submission" date="2022-04" db="EMBL/GenBank/DDBJ databases">
        <title>Jade perch genome.</title>
        <authorList>
            <person name="Chao B."/>
        </authorList>
    </citation>
    <scope>NUCLEOTIDE SEQUENCE</scope>
    <source>
        <strain evidence="1">CB-2022</strain>
    </source>
</reference>
<gene>
    <name evidence="1" type="ORF">L3Q82_010811</name>
</gene>
<organism evidence="1 2">
    <name type="scientific">Scortum barcoo</name>
    <name type="common">barcoo grunter</name>
    <dbReference type="NCBI Taxonomy" id="214431"/>
    <lineage>
        <taxon>Eukaryota</taxon>
        <taxon>Metazoa</taxon>
        <taxon>Chordata</taxon>
        <taxon>Craniata</taxon>
        <taxon>Vertebrata</taxon>
        <taxon>Euteleostomi</taxon>
        <taxon>Actinopterygii</taxon>
        <taxon>Neopterygii</taxon>
        <taxon>Teleostei</taxon>
        <taxon>Neoteleostei</taxon>
        <taxon>Acanthomorphata</taxon>
        <taxon>Eupercaria</taxon>
        <taxon>Centrarchiformes</taxon>
        <taxon>Terapontoidei</taxon>
        <taxon>Terapontidae</taxon>
        <taxon>Scortum</taxon>
    </lineage>
</organism>
<protein>
    <submittedName>
        <fullName evidence="1">Uncharacterized protein</fullName>
    </submittedName>
</protein>
<dbReference type="EMBL" id="CM041543">
    <property type="protein sequence ID" value="KAI3364203.1"/>
    <property type="molecule type" value="Genomic_DNA"/>
</dbReference>
<dbReference type="Proteomes" id="UP000831701">
    <property type="component" value="Chromosome 13"/>
</dbReference>
<comment type="caution">
    <text evidence="1">The sequence shown here is derived from an EMBL/GenBank/DDBJ whole genome shotgun (WGS) entry which is preliminary data.</text>
</comment>
<sequence>SPAPGCSVFSGLLTWIATQPHLSFLPASFLITALPIHQRGLVSSVSLPRSSDRADVAAALGSLCYGSFGDLTSHVDPSSGINCINFSGPTAHGGFHRGDSDCLPPVSICSAPRFLSEEAKVAFAINHLTGRVHLWGTAEWERRTPACVSFQAFATELRKVFGNRVWALMLQGEC</sequence>